<dbReference type="Pfam" id="PF09643">
    <property type="entry name" value="YopX"/>
    <property type="match status" value="1"/>
</dbReference>
<feature type="domain" description="YopX protein" evidence="1">
    <location>
        <begin position="5"/>
        <end position="143"/>
    </location>
</feature>
<evidence type="ECO:0000313" key="3">
    <source>
        <dbReference type="Proteomes" id="UP000385725"/>
    </source>
</evidence>
<evidence type="ECO:0000313" key="2">
    <source>
        <dbReference type="EMBL" id="CBW38940.1"/>
    </source>
</evidence>
<accession>E8ZD49</accession>
<dbReference type="InterPro" id="IPR010024">
    <property type="entry name" value="CHP16711"/>
</dbReference>
<name>E8ZD49_9CAUD</name>
<dbReference type="InterPro" id="IPR023385">
    <property type="entry name" value="YopX-like_C"/>
</dbReference>
<dbReference type="EMBL" id="FR671405">
    <property type="protein sequence ID" value="CBW38940.1"/>
    <property type="molecule type" value="Genomic_DNA"/>
</dbReference>
<proteinExistence type="predicted"/>
<keyword evidence="3" id="KW-1185">Reference proteome</keyword>
<organism evidence="2 3">
    <name type="scientific">Streptococcus phage V22</name>
    <dbReference type="NCBI Taxonomy" id="870469"/>
    <lineage>
        <taxon>Viruses</taxon>
        <taxon>Duplodnaviria</taxon>
        <taxon>Heunggongvirae</taxon>
        <taxon>Uroviricota</taxon>
        <taxon>Caudoviricetes</taxon>
        <taxon>Ferrettivirinae</taxon>
        <taxon>Hinxtonvirus</taxon>
        <taxon>Hinxtonvirus V22</taxon>
    </lineage>
</organism>
<sequence>MTPRYRAWIKTEKRMVFSDDILAIDYENKEIVTQQVYFESGLAVERDIYCYDFDDIELMQSTGLKDKNGKEIFEGDIVRTTRFLGRADEIGGFYEYEKDYVGVVKVLEGSWVIDTGSVAVRLWSEIDESEVLGNIYENLEFLEVNE</sequence>
<evidence type="ECO:0000259" key="1">
    <source>
        <dbReference type="Pfam" id="PF09643"/>
    </source>
</evidence>
<dbReference type="SUPFAM" id="SSF159006">
    <property type="entry name" value="YopX-like"/>
    <property type="match status" value="1"/>
</dbReference>
<dbReference type="InterPro" id="IPR019096">
    <property type="entry name" value="YopX_protein"/>
</dbReference>
<dbReference type="NCBIfam" id="TIGR01671">
    <property type="entry name" value="phage_TIGR01671"/>
    <property type="match status" value="1"/>
</dbReference>
<reference evidence="3" key="1">
    <citation type="journal article" date="2011" name="Science">
        <title>Rapid pneumococcal evolution in response to clinical interventions.</title>
        <authorList>
            <person name="Croucher N.J."/>
            <person name="Harris S.R."/>
            <person name="Fraser C."/>
            <person name="Quail M.A."/>
            <person name="Burton J."/>
            <person name="Van der Linden M."/>
            <person name="McGee L."/>
            <person name="Von Gottberg A."/>
            <person name="Song J.H."/>
            <person name="Ko K.S."/>
            <person name="Pichon B."/>
            <person name="Baker S."/>
            <person name="Parry C.M."/>
            <person name="Lambertsen L.M."/>
            <person name="Shahinas D."/>
            <person name="Pillai D.R."/>
            <person name="Mitchell T.J."/>
            <person name="Dougan G."/>
            <person name="Tomasz A."/>
            <person name="Klugman K.P."/>
            <person name="Parkhill J."/>
            <person name="Hanage W.P."/>
            <person name="Bentley S.D."/>
        </authorList>
    </citation>
    <scope>NUCLEOTIDE SEQUENCE [LARGE SCALE GENOMIC DNA]</scope>
</reference>
<protein>
    <submittedName>
        <fullName evidence="2">YopX domain protein</fullName>
    </submittedName>
</protein>
<dbReference type="Proteomes" id="UP000385725">
    <property type="component" value="Segment"/>
</dbReference>
<dbReference type="Gene3D" id="2.30.30.290">
    <property type="entry name" value="YopX-like domains"/>
    <property type="match status" value="1"/>
</dbReference>